<accession>A0A7S2RHR3</accession>
<keyword evidence="1" id="KW-0238">DNA-binding</keyword>
<dbReference type="InterPro" id="IPR004401">
    <property type="entry name" value="YbaB/EbfC"/>
</dbReference>
<proteinExistence type="predicted"/>
<organism evidence="2">
    <name type="scientific">Eucampia antarctica</name>
    <dbReference type="NCBI Taxonomy" id="49252"/>
    <lineage>
        <taxon>Eukaryota</taxon>
        <taxon>Sar</taxon>
        <taxon>Stramenopiles</taxon>
        <taxon>Ochrophyta</taxon>
        <taxon>Bacillariophyta</taxon>
        <taxon>Mediophyceae</taxon>
        <taxon>Biddulphiophycidae</taxon>
        <taxon>Hemiaulales</taxon>
        <taxon>Hemiaulaceae</taxon>
        <taxon>Eucampia</taxon>
    </lineage>
</organism>
<evidence type="ECO:0000313" key="2">
    <source>
        <dbReference type="EMBL" id="CAD9671450.1"/>
    </source>
</evidence>
<dbReference type="InterPro" id="IPR036894">
    <property type="entry name" value="YbaB-like_sf"/>
</dbReference>
<evidence type="ECO:0000256" key="1">
    <source>
        <dbReference type="ARBA" id="ARBA00023125"/>
    </source>
</evidence>
<dbReference type="SUPFAM" id="SSF82607">
    <property type="entry name" value="YbaB-like"/>
    <property type="match status" value="1"/>
</dbReference>
<name>A0A7S2RHR3_9STRA</name>
<dbReference type="GO" id="GO:0003677">
    <property type="term" value="F:DNA binding"/>
    <property type="evidence" value="ECO:0007669"/>
    <property type="project" value="UniProtKB-KW"/>
</dbReference>
<dbReference type="AlphaFoldDB" id="A0A7S2RHR3"/>
<dbReference type="Gene3D" id="3.30.1310.10">
    <property type="entry name" value="Nucleoid-associated protein YbaB-like domain"/>
    <property type="match status" value="1"/>
</dbReference>
<sequence length="172" mass="18185">MKFSTICAALCVVNANAFSPSLIQTNRQSTSLNLFGGKKSGGDDAKKGGPNMMDQLAMFKKAQEISSKKKVLDDELAEMDIIGKAADGKVKITVKYLPAQMPMSPSPGYDVAGVDIDEEYLNDTSAEDLSAALMEAIRDGENSANLAVTEKYKVLEADLGGIMGGLTGAKPE</sequence>
<protein>
    <submittedName>
        <fullName evidence="2">Uncharacterized protein</fullName>
    </submittedName>
</protein>
<gene>
    <name evidence="2" type="ORF">EANT1437_LOCUS7057</name>
</gene>
<dbReference type="PANTHER" id="PTHR33449:SF1">
    <property type="entry name" value="NUCLEOID-ASSOCIATED PROTEIN YBAB"/>
    <property type="match status" value="1"/>
</dbReference>
<dbReference type="EMBL" id="HBHI01013777">
    <property type="protein sequence ID" value="CAD9671450.1"/>
    <property type="molecule type" value="Transcribed_RNA"/>
</dbReference>
<reference evidence="2" key="1">
    <citation type="submission" date="2021-01" db="EMBL/GenBank/DDBJ databases">
        <authorList>
            <person name="Corre E."/>
            <person name="Pelletier E."/>
            <person name="Niang G."/>
            <person name="Scheremetjew M."/>
            <person name="Finn R."/>
            <person name="Kale V."/>
            <person name="Holt S."/>
            <person name="Cochrane G."/>
            <person name="Meng A."/>
            <person name="Brown T."/>
            <person name="Cohen L."/>
        </authorList>
    </citation>
    <scope>NUCLEOTIDE SEQUENCE</scope>
    <source>
        <strain evidence="2">CCMP1452</strain>
    </source>
</reference>
<dbReference type="PANTHER" id="PTHR33449">
    <property type="entry name" value="NUCLEOID-ASSOCIATED PROTEIN YBAB"/>
    <property type="match status" value="1"/>
</dbReference>